<dbReference type="PANTHER" id="PTHR21448:SF0">
    <property type="entry name" value="PROTEIN PHOSPHATASE 1 REGULATORY SUBUNIT 21"/>
    <property type="match status" value="1"/>
</dbReference>
<dbReference type="GO" id="GO:0005769">
    <property type="term" value="C:early endosome"/>
    <property type="evidence" value="ECO:0007669"/>
    <property type="project" value="TreeGrafter"/>
</dbReference>
<dbReference type="Proteomes" id="UP000030742">
    <property type="component" value="Unassembled WGS sequence"/>
</dbReference>
<feature type="coiled-coil region" evidence="1">
    <location>
        <begin position="244"/>
        <end position="317"/>
    </location>
</feature>
<feature type="domain" description="Protein phosphatase 1 regulatory subunit 21 N-terminal" evidence="2">
    <location>
        <begin position="12"/>
        <end position="110"/>
    </location>
</feature>
<gene>
    <name evidence="3" type="ORF">D910_08254</name>
</gene>
<reference evidence="3 4" key="1">
    <citation type="journal article" date="2013" name="Genome Biol.">
        <title>Draft genome of the mountain pine beetle, Dendroctonus ponderosae Hopkins, a major forest pest.</title>
        <authorList>
            <person name="Keeling C.I."/>
            <person name="Yuen M.M."/>
            <person name="Liao N.Y."/>
            <person name="Docking T.R."/>
            <person name="Chan S.K."/>
            <person name="Taylor G.A."/>
            <person name="Palmquist D.L."/>
            <person name="Jackman S.D."/>
            <person name="Nguyen A."/>
            <person name="Li M."/>
            <person name="Henderson H."/>
            <person name="Janes J.K."/>
            <person name="Zhao Y."/>
            <person name="Pandoh P."/>
            <person name="Moore R."/>
            <person name="Sperling F.A."/>
            <person name="Huber D.P."/>
            <person name="Birol I."/>
            <person name="Jones S.J."/>
            <person name="Bohlmann J."/>
        </authorList>
    </citation>
    <scope>NUCLEOTIDE SEQUENCE</scope>
</reference>
<dbReference type="AlphaFoldDB" id="U4UAH9"/>
<dbReference type="SMART" id="SM01254">
    <property type="entry name" value="KLRAQ"/>
    <property type="match status" value="1"/>
</dbReference>
<evidence type="ECO:0000313" key="4">
    <source>
        <dbReference type="Proteomes" id="UP000030742"/>
    </source>
</evidence>
<feature type="coiled-coil region" evidence="1">
    <location>
        <begin position="358"/>
        <end position="399"/>
    </location>
</feature>
<dbReference type="InterPro" id="IPR040024">
    <property type="entry name" value="PPP1R21"/>
</dbReference>
<dbReference type="InterPro" id="IPR019343">
    <property type="entry name" value="PPP1R21_N"/>
</dbReference>
<proteinExistence type="predicted"/>
<keyword evidence="1" id="KW-0175">Coiled coil</keyword>
<organism evidence="3 4">
    <name type="scientific">Dendroctonus ponderosae</name>
    <name type="common">Mountain pine beetle</name>
    <dbReference type="NCBI Taxonomy" id="77166"/>
    <lineage>
        <taxon>Eukaryota</taxon>
        <taxon>Metazoa</taxon>
        <taxon>Ecdysozoa</taxon>
        <taxon>Arthropoda</taxon>
        <taxon>Hexapoda</taxon>
        <taxon>Insecta</taxon>
        <taxon>Pterygota</taxon>
        <taxon>Neoptera</taxon>
        <taxon>Endopterygota</taxon>
        <taxon>Coleoptera</taxon>
        <taxon>Polyphaga</taxon>
        <taxon>Cucujiformia</taxon>
        <taxon>Curculionidae</taxon>
        <taxon>Scolytinae</taxon>
        <taxon>Dendroctonus</taxon>
    </lineage>
</organism>
<evidence type="ECO:0000256" key="1">
    <source>
        <dbReference type="SAM" id="Coils"/>
    </source>
</evidence>
<dbReference type="EMBL" id="KB632263">
    <property type="protein sequence ID" value="ERL90909.1"/>
    <property type="molecule type" value="Genomic_DNA"/>
</dbReference>
<accession>U4UAH9</accession>
<dbReference type="OrthoDB" id="5566667at2759"/>
<dbReference type="PANTHER" id="PTHR21448">
    <property type="entry name" value="SMOOTH MUSCLE MYOSIN HEAVY CHAIN-RELATED"/>
    <property type="match status" value="1"/>
</dbReference>
<dbReference type="InterPro" id="IPR049372">
    <property type="entry name" value="PPP1R21_C"/>
</dbReference>
<feature type="coiled-coil region" evidence="1">
    <location>
        <begin position="39"/>
        <end position="87"/>
    </location>
</feature>
<sequence>MEKQPDLEAKYQRLATEYSKVRSQATVLKKAVLEEQAKSLELRETIRKHEQTVRKHDQEMESLTFRNEQLTKRISVLQQELQTNSNSKKGKPKPTDNNVAADVGILDEEFHRKIVENAQLLSSISDKDLEIASYRDRIEWLEDKLANIEKELGNRDALNRAKLDRLQTENEALSSRIKSAYSERSAPSNDSAEKISYWKAEAEKLKAECDILRSKPTSNEKLTEYYESQLREMLEIKTLSLAESKSLSAENQALKARLEHAISEQSELQKNLDTSHEELLTTNQNYRSQLDAMTEHLAAQNEKITQQSDEIEILKHKLATKNLLLANSGLIVVLTTSLVLQTMPKIDENVSSEHKPPKERILGLLDLLETHVEKLRKEAAQLEEDRDQLLVTLDSVRHTDLMNQLDDNDADDVTRYAERIMSRCQTVEVRVLTQRDQMQEEALSQINYLIDGLVMDLRNDHEAAKQSKYTTRKYKLGQSGRRVAHLGDTEMLIRRKIEQMKQFNENFKKSAEQPPPGKAISAAPKPLMNAEALDQLISVSNHVVERQSRVVEQERDCQQSMWKIDKEIARMKAEYSTLTNTLEEMQKLDIKMELAALKKAKANYSSALDVEIHTRDLEDGEHFVAVVKFSTGEDGNTINLTINRSTRTVTAFDASQIMSQEEAAELQRAVTVQEGRIDLRKLIAIVRPMCRETTT</sequence>
<evidence type="ECO:0000313" key="3">
    <source>
        <dbReference type="EMBL" id="ERL90909.1"/>
    </source>
</evidence>
<evidence type="ECO:0000259" key="2">
    <source>
        <dbReference type="SMART" id="SM01254"/>
    </source>
</evidence>
<dbReference type="Pfam" id="PF10205">
    <property type="entry name" value="KLRAQ"/>
    <property type="match status" value="1"/>
</dbReference>
<feature type="coiled-coil region" evidence="1">
    <location>
        <begin position="131"/>
        <end position="183"/>
    </location>
</feature>
<dbReference type="GO" id="GO:0016020">
    <property type="term" value="C:membrane"/>
    <property type="evidence" value="ECO:0007669"/>
    <property type="project" value="TreeGrafter"/>
</dbReference>
<protein>
    <recommendedName>
        <fullName evidence="2">Protein phosphatase 1 regulatory subunit 21 N-terminal domain-containing protein</fullName>
    </recommendedName>
</protein>
<dbReference type="Pfam" id="PF21636">
    <property type="entry name" value="PPP1R21_C"/>
    <property type="match status" value="1"/>
</dbReference>
<name>U4UAH9_DENPD</name>